<organism evidence="8 9">
    <name type="scientific">Grifola frondosa</name>
    <name type="common">Maitake</name>
    <name type="synonym">Polyporus frondosus</name>
    <dbReference type="NCBI Taxonomy" id="5627"/>
    <lineage>
        <taxon>Eukaryota</taxon>
        <taxon>Fungi</taxon>
        <taxon>Dikarya</taxon>
        <taxon>Basidiomycota</taxon>
        <taxon>Agaricomycotina</taxon>
        <taxon>Agaricomycetes</taxon>
        <taxon>Polyporales</taxon>
        <taxon>Grifolaceae</taxon>
        <taxon>Grifola</taxon>
    </lineage>
</organism>
<keyword evidence="6" id="KW-0732">Signal</keyword>
<dbReference type="EMBL" id="LUGG01000023">
    <property type="protein sequence ID" value="OBZ67781.1"/>
    <property type="molecule type" value="Genomic_DNA"/>
</dbReference>
<accession>A0A1C7LSH1</accession>
<dbReference type="OrthoDB" id="443318at2759"/>
<dbReference type="PRINTS" id="PR00724">
    <property type="entry name" value="CRBOXYPTASEC"/>
</dbReference>
<keyword evidence="9" id="KW-1185">Reference proteome</keyword>
<reference evidence="8 9" key="1">
    <citation type="submission" date="2016-03" db="EMBL/GenBank/DDBJ databases">
        <title>Whole genome sequencing of Grifola frondosa 9006-11.</title>
        <authorList>
            <person name="Min B."/>
            <person name="Park H."/>
            <person name="Kim J.-G."/>
            <person name="Cho H."/>
            <person name="Oh Y.-L."/>
            <person name="Kong W.-S."/>
            <person name="Choi I.-G."/>
        </authorList>
    </citation>
    <scope>NUCLEOTIDE SEQUENCE [LARGE SCALE GENOMIC DNA]</scope>
    <source>
        <strain evidence="8 9">9006-11</strain>
    </source>
</reference>
<proteinExistence type="inferred from homology"/>
<sequence length="651" mass="71538">MVGISTVVLLASATFPLVDGQVFNSFPHDYPGKPSGDFSPAWQNYFAVTEPLPNITFDIGRNWAGNIPVQRAGHPNNTLFFWAFEKQNGSLTAAANERSDEPWGIWLNGGPGSASTQGFLYENGPIHLRPDDSVFQNNYSWEQVADYVWIDQPVGTGWSTADETGFVHDEDEMGRDFMGFLENLVKVFPSLKTRPLHITGESYAGTYIPYIVKTYFSLAEPPVNLVKFAIGDGTMGSEAVFELLPTTTTIQTYPQLIGYDPAVYEYFVEQEHLCGYDLNLTYPQNGHFPTLQYVYPDELDRQAYFKNRKALTTKSSLIAEAQLRQTAPRLHSRDLPGPHRWQHGKRDLTGRANGTIDPWYGCFLYDEMVLYALNFTYPWRVAGNLDGFDIYDIPDALYPEVPLDGASFYNDNRTRAALHAPTSRNWAGGFEYPFLGGQDGADPSVEPMAFLTELASNASAHNISIVFYSGNDDSLVSHHGTEGFTRKPSTPWFDDDGNFAGIAHQERNVTYILIAGAGHLVADQQPARALTFIREFVFGNNEMGLVTNSSGTISVEGGENSTLAEDVLPGQSGIYIGSGTTQSTYTFPSATIAAWQSFIATTTAPPNTTSTGQTTVTTTNPTNPTNSATSSVISIPVLICAILSIASQLYL</sequence>
<evidence type="ECO:0000256" key="7">
    <source>
        <dbReference type="SAM" id="MobiDB-lite"/>
    </source>
</evidence>
<evidence type="ECO:0000256" key="6">
    <source>
        <dbReference type="RuleBase" id="RU361156"/>
    </source>
</evidence>
<keyword evidence="5" id="KW-0325">Glycoprotein</keyword>
<dbReference type="Gene3D" id="3.40.50.1820">
    <property type="entry name" value="alpha/beta hydrolase"/>
    <property type="match status" value="1"/>
</dbReference>
<dbReference type="GO" id="GO:0004185">
    <property type="term" value="F:serine-type carboxypeptidase activity"/>
    <property type="evidence" value="ECO:0007669"/>
    <property type="project" value="UniProtKB-UniRule"/>
</dbReference>
<keyword evidence="4 6" id="KW-0378">Hydrolase</keyword>
<comment type="similarity">
    <text evidence="1 6">Belongs to the peptidase S10 family.</text>
</comment>
<dbReference type="STRING" id="5627.A0A1C7LSH1"/>
<feature type="signal peptide" evidence="6">
    <location>
        <begin position="1"/>
        <end position="20"/>
    </location>
</feature>
<dbReference type="AlphaFoldDB" id="A0A1C7LSH1"/>
<evidence type="ECO:0000256" key="5">
    <source>
        <dbReference type="ARBA" id="ARBA00023180"/>
    </source>
</evidence>
<dbReference type="PANTHER" id="PTHR11802">
    <property type="entry name" value="SERINE PROTEASE FAMILY S10 SERINE CARBOXYPEPTIDASE"/>
    <property type="match status" value="1"/>
</dbReference>
<gene>
    <name evidence="8" type="primary">cpdS_1</name>
    <name evidence="8" type="ORF">A0H81_12454</name>
</gene>
<evidence type="ECO:0000256" key="3">
    <source>
        <dbReference type="ARBA" id="ARBA00022670"/>
    </source>
</evidence>
<comment type="caution">
    <text evidence="8">The sequence shown here is derived from an EMBL/GenBank/DDBJ whole genome shotgun (WGS) entry which is preliminary data.</text>
</comment>
<evidence type="ECO:0000313" key="8">
    <source>
        <dbReference type="EMBL" id="OBZ67781.1"/>
    </source>
</evidence>
<feature type="region of interest" description="Disordered" evidence="7">
    <location>
        <begin position="604"/>
        <end position="627"/>
    </location>
</feature>
<dbReference type="PROSITE" id="PS00131">
    <property type="entry name" value="CARBOXYPEPT_SER_SER"/>
    <property type="match status" value="1"/>
</dbReference>
<dbReference type="InterPro" id="IPR018202">
    <property type="entry name" value="Ser_caboxypep_ser_AS"/>
</dbReference>
<evidence type="ECO:0000256" key="4">
    <source>
        <dbReference type="ARBA" id="ARBA00022801"/>
    </source>
</evidence>
<dbReference type="OMA" id="RSDVPWG"/>
<evidence type="ECO:0000313" key="9">
    <source>
        <dbReference type="Proteomes" id="UP000092993"/>
    </source>
</evidence>
<dbReference type="Pfam" id="PF00450">
    <property type="entry name" value="Peptidase_S10"/>
    <property type="match status" value="2"/>
</dbReference>
<dbReference type="Proteomes" id="UP000092993">
    <property type="component" value="Unassembled WGS sequence"/>
</dbReference>
<dbReference type="SUPFAM" id="SSF53474">
    <property type="entry name" value="alpha/beta-Hydrolases"/>
    <property type="match status" value="1"/>
</dbReference>
<dbReference type="InterPro" id="IPR029058">
    <property type="entry name" value="AB_hydrolase_fold"/>
</dbReference>
<dbReference type="PANTHER" id="PTHR11802:SF479">
    <property type="entry name" value="CARBOXYPEPTIDASE"/>
    <property type="match status" value="1"/>
</dbReference>
<dbReference type="InterPro" id="IPR001563">
    <property type="entry name" value="Peptidase_S10"/>
</dbReference>
<evidence type="ECO:0000256" key="1">
    <source>
        <dbReference type="ARBA" id="ARBA00009431"/>
    </source>
</evidence>
<dbReference type="EC" id="3.4.16.-" evidence="6"/>
<keyword evidence="3 6" id="KW-0645">Protease</keyword>
<name>A0A1C7LSH1_GRIFR</name>
<feature type="chain" id="PRO_5008810942" description="Carboxypeptidase" evidence="6">
    <location>
        <begin position="21"/>
        <end position="651"/>
    </location>
</feature>
<keyword evidence="2 6" id="KW-0121">Carboxypeptidase</keyword>
<protein>
    <recommendedName>
        <fullName evidence="6">Carboxypeptidase</fullName>
        <ecNumber evidence="6">3.4.16.-</ecNumber>
    </recommendedName>
</protein>
<evidence type="ECO:0000256" key="2">
    <source>
        <dbReference type="ARBA" id="ARBA00022645"/>
    </source>
</evidence>
<dbReference type="GO" id="GO:0006508">
    <property type="term" value="P:proteolysis"/>
    <property type="evidence" value="ECO:0007669"/>
    <property type="project" value="UniProtKB-KW"/>
</dbReference>